<protein>
    <submittedName>
        <fullName evidence="1">Uncharacterized protein</fullName>
    </submittedName>
</protein>
<reference evidence="1" key="1">
    <citation type="submission" date="2022-11" db="UniProtKB">
        <authorList>
            <consortium name="EnsemblMetazoa"/>
        </authorList>
    </citation>
    <scope>IDENTIFICATION</scope>
</reference>
<evidence type="ECO:0000313" key="2">
    <source>
        <dbReference type="Proteomes" id="UP000887568"/>
    </source>
</evidence>
<evidence type="ECO:0000313" key="1">
    <source>
        <dbReference type="EnsemblMetazoa" id="XP_038063028.1"/>
    </source>
</evidence>
<dbReference type="EnsemblMetazoa" id="XM_038207100.1">
    <property type="protein sequence ID" value="XP_038063028.1"/>
    <property type="gene ID" value="LOC119733716"/>
</dbReference>
<dbReference type="Pfam" id="PF06918">
    <property type="entry name" value="DUF1280"/>
    <property type="match status" value="1"/>
</dbReference>
<dbReference type="OrthoDB" id="10032694at2759"/>
<dbReference type="PANTHER" id="PTHR31424:SF3">
    <property type="entry name" value="RING-TYPE DOMAIN-CONTAINING PROTEIN"/>
    <property type="match status" value="1"/>
</dbReference>
<dbReference type="RefSeq" id="XP_038063028.1">
    <property type="nucleotide sequence ID" value="XM_038207100.1"/>
</dbReference>
<dbReference type="OMA" id="TVFCIFN"/>
<dbReference type="Proteomes" id="UP000887568">
    <property type="component" value="Unplaced"/>
</dbReference>
<accession>A0A914AH56</accession>
<dbReference type="PANTHER" id="PTHR31424">
    <property type="entry name" value="PROTEIN CBG23806"/>
    <property type="match status" value="1"/>
</dbReference>
<proteinExistence type="predicted"/>
<name>A0A914AH56_PATMI</name>
<keyword evidence="2" id="KW-1185">Reference proteome</keyword>
<dbReference type="InterPro" id="IPR009689">
    <property type="entry name" value="DUF1280"/>
</dbReference>
<dbReference type="AlphaFoldDB" id="A0A914AH56"/>
<organism evidence="1 2">
    <name type="scientific">Patiria miniata</name>
    <name type="common">Bat star</name>
    <name type="synonym">Asterina miniata</name>
    <dbReference type="NCBI Taxonomy" id="46514"/>
    <lineage>
        <taxon>Eukaryota</taxon>
        <taxon>Metazoa</taxon>
        <taxon>Echinodermata</taxon>
        <taxon>Eleutherozoa</taxon>
        <taxon>Asterozoa</taxon>
        <taxon>Asteroidea</taxon>
        <taxon>Valvatacea</taxon>
        <taxon>Valvatida</taxon>
        <taxon>Asterinidae</taxon>
        <taxon>Patiria</taxon>
    </lineage>
</organism>
<sequence length="521" mass="59029">MAFKGVITRLVWCPPLSCIRWLVQYGIKTASEHKMRALQKAIIDNNVLAEYHQMKHTDEDTGGSIIKSTPCVPLVHKVHQQLDAYDKTDQLTWHDGLIPADEIWLKLGGDKGGKIFKQMFQMANLQHPNSPQHTIVVCAFEATDSQFNMDLGLMHFREQVVQLMSSQWRGRKFKLFVFGDYKYFCKIYGLTGPTGRHCCLWCTMQYSDMRLPLQMRTKNCEPRSLESMKRSLDEFRSKGGIPAKAKNFHNVIREPLMSVPLSQVCIPGLHISLGLFMKHFNSFENNCHRLDMEVSTTLSAQDIKDHDDSFTSSYKNLVQITHSARSEDAQAKAIADTSQALMLQMTTLAVATEPADPAVQMLAEAHANSLKLSKSKALWKSRDTALKTGKGPIAGVLDTTLKTIRVCRQAYHGGSFVGNHVHKCSRELSGKYQGLFTRFAECHNVYNSASIMTDDIINKLEEDITSYCQYFRVEFTTDSCPPKFHMLVEHIIPFIKQWRFGLGFLGEQGGEGVHARLNNIR</sequence>
<dbReference type="GeneID" id="119733716"/>